<dbReference type="SUPFAM" id="SSF81383">
    <property type="entry name" value="F-box domain"/>
    <property type="match status" value="1"/>
</dbReference>
<dbReference type="EMBL" id="OC855551">
    <property type="protein sequence ID" value="CAD7622212.1"/>
    <property type="molecule type" value="Genomic_DNA"/>
</dbReference>
<feature type="repeat" description="WD" evidence="1">
    <location>
        <begin position="196"/>
        <end position="228"/>
    </location>
</feature>
<dbReference type="InterPro" id="IPR052301">
    <property type="entry name" value="SCF_F-box/WD-repeat"/>
</dbReference>
<dbReference type="SMART" id="SM00320">
    <property type="entry name" value="WD40"/>
    <property type="match status" value="4"/>
</dbReference>
<proteinExistence type="predicted"/>
<evidence type="ECO:0000313" key="3">
    <source>
        <dbReference type="EMBL" id="CAD7622212.1"/>
    </source>
</evidence>
<keyword evidence="4" id="KW-1185">Reference proteome</keyword>
<dbReference type="Gene3D" id="2.130.10.10">
    <property type="entry name" value="YVTN repeat-like/Quinoprotein amine dehydrogenase"/>
    <property type="match status" value="1"/>
</dbReference>
<dbReference type="GO" id="GO:0031146">
    <property type="term" value="P:SCF-dependent proteasomal ubiquitin-dependent protein catabolic process"/>
    <property type="evidence" value="ECO:0007669"/>
    <property type="project" value="TreeGrafter"/>
</dbReference>
<dbReference type="GO" id="GO:0019005">
    <property type="term" value="C:SCF ubiquitin ligase complex"/>
    <property type="evidence" value="ECO:0007669"/>
    <property type="project" value="TreeGrafter"/>
</dbReference>
<name>A0A7R9PVB2_9ACAR</name>
<dbReference type="OrthoDB" id="435188at2759"/>
<evidence type="ECO:0000256" key="1">
    <source>
        <dbReference type="PROSITE-ProRule" id="PRU00221"/>
    </source>
</evidence>
<dbReference type="PROSITE" id="PS50181">
    <property type="entry name" value="FBOX"/>
    <property type="match status" value="1"/>
</dbReference>
<dbReference type="InterPro" id="IPR036047">
    <property type="entry name" value="F-box-like_dom_sf"/>
</dbReference>
<organism evidence="3">
    <name type="scientific">Medioppia subpectinata</name>
    <dbReference type="NCBI Taxonomy" id="1979941"/>
    <lineage>
        <taxon>Eukaryota</taxon>
        <taxon>Metazoa</taxon>
        <taxon>Ecdysozoa</taxon>
        <taxon>Arthropoda</taxon>
        <taxon>Chelicerata</taxon>
        <taxon>Arachnida</taxon>
        <taxon>Acari</taxon>
        <taxon>Acariformes</taxon>
        <taxon>Sarcoptiformes</taxon>
        <taxon>Oribatida</taxon>
        <taxon>Brachypylina</taxon>
        <taxon>Oppioidea</taxon>
        <taxon>Oppiidae</taxon>
        <taxon>Medioppia</taxon>
    </lineage>
</organism>
<dbReference type="FunFam" id="2.130.10.10:FF:002194">
    <property type="entry name" value="Uncharacterized protein"/>
    <property type="match status" value="1"/>
</dbReference>
<protein>
    <recommendedName>
        <fullName evidence="2">F-box domain-containing protein</fullName>
    </recommendedName>
</protein>
<sequence>MNDSVKKRRKRATKSGQWLTLETLPTDILYVIVGYCDTRSLLCLSRCSQKLFHFVTNDPYVWLNQSLNVLATNQTSPQIQCRSSRLLSPIEKCRISSKWRNGVYNEKIIIGHKCRYMPWICLQNDLLWFTKGSQIIKYKRNVKNGSISKHLVQKVLKTNEDICRFVVREEFVVSCGRKGTIAVWDKCCDKRVLYQNQLHLNDINCVDFSKNKTIISGSKDKHIKIWSLVCDKWESNYALRLEKTIAVNDRVLSLAINEFSGNFISGSAGCGPLQPLLLFDIQSGQLLDQFGVDHKRGAGVLHSFWESNNEVFSCGYDSFVRLWDTSVINMEDPHDSVVYCISSDHSFTVMSGTARYGLTRLWDKRYPKKCIQMYYVGTNNSPVYSLSFDPLCAYIALESSINLLSFN</sequence>
<dbReference type="EMBL" id="CAJPIZ010000976">
    <property type="protein sequence ID" value="CAG2102642.1"/>
    <property type="molecule type" value="Genomic_DNA"/>
</dbReference>
<dbReference type="PANTHER" id="PTHR14381:SF1">
    <property type="entry name" value="F-BOX_WD REPEAT-CONTAINING PROTEIN 4"/>
    <property type="match status" value="1"/>
</dbReference>
<evidence type="ECO:0000259" key="2">
    <source>
        <dbReference type="PROSITE" id="PS50181"/>
    </source>
</evidence>
<dbReference type="PROSITE" id="PS50082">
    <property type="entry name" value="WD_REPEATS_2"/>
    <property type="match status" value="1"/>
</dbReference>
<gene>
    <name evidence="3" type="ORF">OSB1V03_LOCUS2678</name>
</gene>
<dbReference type="AlphaFoldDB" id="A0A7R9PVB2"/>
<evidence type="ECO:0000313" key="4">
    <source>
        <dbReference type="Proteomes" id="UP000759131"/>
    </source>
</evidence>
<dbReference type="PANTHER" id="PTHR14381">
    <property type="entry name" value="DACTYLIN"/>
    <property type="match status" value="1"/>
</dbReference>
<dbReference type="InterPro" id="IPR015943">
    <property type="entry name" value="WD40/YVTN_repeat-like_dom_sf"/>
</dbReference>
<dbReference type="Pfam" id="PF00400">
    <property type="entry name" value="WD40"/>
    <property type="match status" value="1"/>
</dbReference>
<reference evidence="3" key="1">
    <citation type="submission" date="2020-11" db="EMBL/GenBank/DDBJ databases">
        <authorList>
            <person name="Tran Van P."/>
        </authorList>
    </citation>
    <scope>NUCLEOTIDE SEQUENCE</scope>
</reference>
<accession>A0A7R9PVB2</accession>
<dbReference type="Proteomes" id="UP000759131">
    <property type="component" value="Unassembled WGS sequence"/>
</dbReference>
<dbReference type="InterPro" id="IPR001680">
    <property type="entry name" value="WD40_rpt"/>
</dbReference>
<dbReference type="SUPFAM" id="SSF50978">
    <property type="entry name" value="WD40 repeat-like"/>
    <property type="match status" value="1"/>
</dbReference>
<keyword evidence="1" id="KW-0853">WD repeat</keyword>
<dbReference type="InterPro" id="IPR036322">
    <property type="entry name" value="WD40_repeat_dom_sf"/>
</dbReference>
<dbReference type="InterPro" id="IPR001810">
    <property type="entry name" value="F-box_dom"/>
</dbReference>
<feature type="domain" description="F-box" evidence="2">
    <location>
        <begin position="18"/>
        <end position="65"/>
    </location>
</feature>
<dbReference type="PROSITE" id="PS50294">
    <property type="entry name" value="WD_REPEATS_REGION"/>
    <property type="match status" value="1"/>
</dbReference>